<accession>A0A7G9SPY3</accession>
<dbReference type="AlphaFoldDB" id="A0A7G9SPY3"/>
<keyword evidence="2" id="KW-1185">Reference proteome</keyword>
<evidence type="ECO:0000313" key="1">
    <source>
        <dbReference type="EMBL" id="QNN69908.1"/>
    </source>
</evidence>
<organism evidence="1 2">
    <name type="scientific">Thermomonas carbonis</name>
    <dbReference type="NCBI Taxonomy" id="1463158"/>
    <lineage>
        <taxon>Bacteria</taxon>
        <taxon>Pseudomonadati</taxon>
        <taxon>Pseudomonadota</taxon>
        <taxon>Gammaproteobacteria</taxon>
        <taxon>Lysobacterales</taxon>
        <taxon>Lysobacteraceae</taxon>
        <taxon>Thermomonas</taxon>
    </lineage>
</organism>
<dbReference type="KEGG" id="tcn:H9L16_14900"/>
<name>A0A7G9SPY3_9GAMM</name>
<dbReference type="EMBL" id="CP060719">
    <property type="protein sequence ID" value="QNN69908.1"/>
    <property type="molecule type" value="Genomic_DNA"/>
</dbReference>
<gene>
    <name evidence="1" type="ORF">H9L16_14900</name>
</gene>
<proteinExistence type="predicted"/>
<evidence type="ECO:0000313" key="2">
    <source>
        <dbReference type="Proteomes" id="UP000515804"/>
    </source>
</evidence>
<dbReference type="Proteomes" id="UP000515804">
    <property type="component" value="Chromosome"/>
</dbReference>
<dbReference type="RefSeq" id="WP_187552425.1">
    <property type="nucleotide sequence ID" value="NZ_BMZL01000001.1"/>
</dbReference>
<protein>
    <submittedName>
        <fullName evidence="1">Phytoene/squalene synthase family protein</fullName>
    </submittedName>
</protein>
<sequence>MSETDALQGFLGKWEAQWPEWRVAEAFVPASQRQRAQAWFALRQELAEAAWGGEDSRPGEAKLGWWAEELDGWSRGLRRHPLGLTLQKLPAPWGNLAACLPALRASRERPQGLEPAMFALEPYAEALAGVAQHLFDSATPAPARNVVVSLLAERVLRHPDAATPLGDLDVRGWARGLLAQWPAPAQGSRPGRIHAAIVRGRLQRFAGGKPVPMSRPGVLFTAWRAARG</sequence>
<reference evidence="1 2" key="1">
    <citation type="submission" date="2020-08" db="EMBL/GenBank/DDBJ databases">
        <title>Genome sequence of Thermomonas carbonis KCTC 42013T.</title>
        <authorList>
            <person name="Hyun D.-W."/>
            <person name="Bae J.-W."/>
        </authorList>
    </citation>
    <scope>NUCLEOTIDE SEQUENCE [LARGE SCALE GENOMIC DNA]</scope>
    <source>
        <strain evidence="1 2">KCTC 42013</strain>
    </source>
</reference>